<accession>A0A6C2URL5</accession>
<evidence type="ECO:0000313" key="2">
    <source>
        <dbReference type="EMBL" id="VGO22945.1"/>
    </source>
</evidence>
<dbReference type="AlphaFoldDB" id="A0A6C2URL5"/>
<name>A0A6C2URL5_9BACT</name>
<feature type="chain" id="PRO_5025390378" description="Asl1-like glycosyl hydrolase catalytic domain-containing protein" evidence="1">
    <location>
        <begin position="22"/>
        <end position="1022"/>
    </location>
</feature>
<dbReference type="SUPFAM" id="SSF51445">
    <property type="entry name" value="(Trans)glycosidases"/>
    <property type="match status" value="1"/>
</dbReference>
<feature type="signal peptide" evidence="1">
    <location>
        <begin position="1"/>
        <end position="21"/>
    </location>
</feature>
<sequence>MVKPVIHISCVISILFATSLAAQGLQTVSVGPVRQIPPTAIGTNGTMGRDQFGGGTTDQWLDPQHISDLIEVGINLLRYPGGTYGNYFDWLEGHYLTKPVETHNFPPEQTKPASDAMDGKMIWMLNVLTDTMPDVTNALGIARDQGVEVKYVEMGNEYYFSKFDPTSANYETLYIYPAGVTNGWETGTDYGEDMNGWITAMKAEFPDAICSLPLTRNVSTSSRGGGWNLDVTTACTNYDAVTIHLYMGSGIDLGYAETTDVAEQTAQWNYFVNDTNAVQVVMGVAKNAWIDKLGNPALYLPPNKPVWYTEFGINNRPYTFTGTWADGLAEFTLYQALMAHERAVMFSEQQYVDMHHGGPDALAKVNIDVGQGDLTTVLGDLTAQGHMVRALAHVSRDKESIAPLQFGNVHIVSPPGIDAYPALVGTLFSDATESSAIIGNVSDQVQEIDTSILGPVGADVTVITASSFYAFIVNDSDLVYSNFTMASTLVLPPFSLCTITGLDKSIATAGMEFTPKFEGTHVTVYASDDMVHSNDLLQYVTDQNPEDALSFSLTGINPPWVSDSGVDGLEFSGALAGLGSYEVFVRVEDSAGLTDYATLDVEVIDGSLQSDADTLSNNEEILLGTNPFLADTDGDGYSDSDDAYPLDPDRYERVPVSSLAWVALEAWDFEGLADGSGLSQALSTTGTGLAWGDSPLAVVSNGMQRWEYNGVTEGAFQGPVTSGSSYEGASNGIYQISYDVVLADFSNTAASNGTAQLGYGIRDNSLAENGTLLVRYDGAIANNQFRLVLIGDTTIRHTMLDGAGALSNLHVRAVYDLDHAGAMGSFIAYYRFDGGAETAVTNAIAAGFTLDNLRMHVQTINGGNSWALGDVVLIDNLVFSEQRLMVTPESYYAFWLTDYPGMGSTNLTDNPDADQANNLIEYAIGGDPTNALVAGYWPTAQTLAEDGSNYVDYVYVKRTDAADRGLAYTLKLSTNLVSGAWANSGYTVTGSNDVDSAYQAITNRVPVADEAQRFIRLQVEFR</sequence>
<dbReference type="EMBL" id="CAAHFH010000003">
    <property type="protein sequence ID" value="VGO22945.1"/>
    <property type="molecule type" value="Genomic_DNA"/>
</dbReference>
<dbReference type="RefSeq" id="WP_136064898.1">
    <property type="nucleotide sequence ID" value="NZ_CAAHFH010000003.1"/>
</dbReference>
<evidence type="ECO:0000313" key="3">
    <source>
        <dbReference type="Proteomes" id="UP000346198"/>
    </source>
</evidence>
<evidence type="ECO:0000256" key="1">
    <source>
        <dbReference type="SAM" id="SignalP"/>
    </source>
</evidence>
<dbReference type="Gene3D" id="3.20.20.80">
    <property type="entry name" value="Glycosidases"/>
    <property type="match status" value="1"/>
</dbReference>
<keyword evidence="3" id="KW-1185">Reference proteome</keyword>
<evidence type="ECO:0008006" key="4">
    <source>
        <dbReference type="Google" id="ProtNLM"/>
    </source>
</evidence>
<gene>
    <name evidence="2" type="ORF">SCARR_05043</name>
</gene>
<reference evidence="2 3" key="1">
    <citation type="submission" date="2019-04" db="EMBL/GenBank/DDBJ databases">
        <authorList>
            <person name="Van Vliet M D."/>
        </authorList>
    </citation>
    <scope>NUCLEOTIDE SEQUENCE [LARGE SCALE GENOMIC DNA]</scope>
    <source>
        <strain evidence="2 3">F21</strain>
    </source>
</reference>
<keyword evidence="1" id="KW-0732">Signal</keyword>
<protein>
    <recommendedName>
        <fullName evidence="4">Asl1-like glycosyl hydrolase catalytic domain-containing protein</fullName>
    </recommendedName>
</protein>
<organism evidence="2 3">
    <name type="scientific">Pontiella sulfatireligans</name>
    <dbReference type="NCBI Taxonomy" id="2750658"/>
    <lineage>
        <taxon>Bacteria</taxon>
        <taxon>Pseudomonadati</taxon>
        <taxon>Kiritimatiellota</taxon>
        <taxon>Kiritimatiellia</taxon>
        <taxon>Kiritimatiellales</taxon>
        <taxon>Pontiellaceae</taxon>
        <taxon>Pontiella</taxon>
    </lineage>
</organism>
<proteinExistence type="predicted"/>
<dbReference type="Proteomes" id="UP000346198">
    <property type="component" value="Unassembled WGS sequence"/>
</dbReference>
<dbReference type="InterPro" id="IPR017853">
    <property type="entry name" value="GH"/>
</dbReference>